<dbReference type="GO" id="GO:0043023">
    <property type="term" value="F:ribosomal large subunit binding"/>
    <property type="evidence" value="ECO:0007669"/>
    <property type="project" value="TreeGrafter"/>
</dbReference>
<dbReference type="InterPro" id="IPR004394">
    <property type="entry name" value="Iojap/RsfS/C7orf30"/>
</dbReference>
<dbReference type="GO" id="GO:0017148">
    <property type="term" value="P:negative regulation of translation"/>
    <property type="evidence" value="ECO:0007669"/>
    <property type="project" value="UniProtKB-UniRule"/>
</dbReference>
<dbReference type="EMBL" id="UHDT01000001">
    <property type="protein sequence ID" value="SUM57493.1"/>
    <property type="molecule type" value="Genomic_DNA"/>
</dbReference>
<dbReference type="FunFam" id="3.30.460.10:FF:000015">
    <property type="entry name" value="Ribosomal silencing factor RsfS"/>
    <property type="match status" value="1"/>
</dbReference>
<keyword evidence="2 5" id="KW-0963">Cytoplasm</keyword>
<dbReference type="Pfam" id="PF02410">
    <property type="entry name" value="RsfS"/>
    <property type="match status" value="1"/>
</dbReference>
<dbReference type="GO" id="GO:0042256">
    <property type="term" value="P:cytosolic ribosome assembly"/>
    <property type="evidence" value="ECO:0007669"/>
    <property type="project" value="UniProtKB-UniRule"/>
</dbReference>
<name>A0A0D6XMW4_9STAP</name>
<dbReference type="PANTHER" id="PTHR21043">
    <property type="entry name" value="IOJAP SUPERFAMILY ORTHOLOG"/>
    <property type="match status" value="1"/>
</dbReference>
<reference evidence="6 8" key="1">
    <citation type="submission" date="2015-01" db="EMBL/GenBank/DDBJ databases">
        <authorList>
            <person name="Guo J."/>
        </authorList>
    </citation>
    <scope>NUCLEOTIDE SEQUENCE [LARGE SCALE GENOMIC DNA]</scope>
    <source>
        <strain evidence="6 8">DSM 22147</strain>
    </source>
</reference>
<dbReference type="AlphaFoldDB" id="A0A0D6XMW4"/>
<sequence length="118" mass="13560">MNANELLMLSVKAADDKKAEDIISINMQGISDIADYFLVCHGNNERQVQAIAKAVKDQAEEQGIHVKRMEGYDEARWILLDLADVVVHVFHKDERDYYNLEKLYHDAEILGYHEVVKS</sequence>
<proteinExistence type="inferred from homology"/>
<comment type="function">
    <text evidence="5">Functions as a ribosomal silencing factor. Interacts with ribosomal protein uL14 (rplN), blocking formation of intersubunit bridge B8. Prevents association of the 30S and 50S ribosomal subunits and the formation of functional ribosomes, thus repressing translation.</text>
</comment>
<comment type="similarity">
    <text evidence="1 5">Belongs to the Iojap/RsfS family.</text>
</comment>
<dbReference type="RefSeq" id="WP_044361104.1">
    <property type="nucleotide sequence ID" value="NZ_JXWY01000081.1"/>
</dbReference>
<dbReference type="Proteomes" id="UP000254100">
    <property type="component" value="Unassembled WGS sequence"/>
</dbReference>
<accession>A0A0D6XMW4</accession>
<keyword evidence="8" id="KW-1185">Reference proteome</keyword>
<evidence type="ECO:0000256" key="3">
    <source>
        <dbReference type="ARBA" id="ARBA00022491"/>
    </source>
</evidence>
<dbReference type="EMBL" id="JXWY01000081">
    <property type="protein sequence ID" value="KIX90169.1"/>
    <property type="molecule type" value="Genomic_DNA"/>
</dbReference>
<evidence type="ECO:0000313" key="9">
    <source>
        <dbReference type="Proteomes" id="UP000254100"/>
    </source>
</evidence>
<comment type="subunit">
    <text evidence="5">Interacts with ribosomal protein uL14 (rplN).</text>
</comment>
<evidence type="ECO:0000256" key="1">
    <source>
        <dbReference type="ARBA" id="ARBA00010574"/>
    </source>
</evidence>
<dbReference type="SUPFAM" id="SSF81301">
    <property type="entry name" value="Nucleotidyltransferase"/>
    <property type="match status" value="1"/>
</dbReference>
<organism evidence="7 9">
    <name type="scientific">Staphylococcus microti</name>
    <dbReference type="NCBI Taxonomy" id="569857"/>
    <lineage>
        <taxon>Bacteria</taxon>
        <taxon>Bacillati</taxon>
        <taxon>Bacillota</taxon>
        <taxon>Bacilli</taxon>
        <taxon>Bacillales</taxon>
        <taxon>Staphylococcaceae</taxon>
        <taxon>Staphylococcus</taxon>
    </lineage>
</organism>
<dbReference type="Gene3D" id="3.30.460.10">
    <property type="entry name" value="Beta Polymerase, domain 2"/>
    <property type="match status" value="1"/>
</dbReference>
<evidence type="ECO:0000256" key="2">
    <source>
        <dbReference type="ARBA" id="ARBA00022490"/>
    </source>
</evidence>
<dbReference type="STRING" id="569857.TP70_08950"/>
<gene>
    <name evidence="7" type="primary">ybeB</name>
    <name evidence="5" type="synonym">rsfS</name>
    <name evidence="7" type="ORF">NCTC13832_01175</name>
    <name evidence="6" type="ORF">TP70_08950</name>
</gene>
<comment type="subcellular location">
    <subcellularLocation>
        <location evidence="5">Cytoplasm</location>
    </subcellularLocation>
</comment>
<dbReference type="InterPro" id="IPR043519">
    <property type="entry name" value="NT_sf"/>
</dbReference>
<keyword evidence="3 5" id="KW-0678">Repressor</keyword>
<dbReference type="NCBIfam" id="TIGR00090">
    <property type="entry name" value="rsfS_iojap_ybeB"/>
    <property type="match status" value="1"/>
</dbReference>
<dbReference type="HAMAP" id="MF_01477">
    <property type="entry name" value="Iojap_RsfS"/>
    <property type="match status" value="1"/>
</dbReference>
<keyword evidence="4 5" id="KW-0810">Translation regulation</keyword>
<evidence type="ECO:0000313" key="7">
    <source>
        <dbReference type="EMBL" id="SUM57493.1"/>
    </source>
</evidence>
<dbReference type="OrthoDB" id="9793681at2"/>
<dbReference type="Proteomes" id="UP000032366">
    <property type="component" value="Unassembled WGS sequence"/>
</dbReference>
<dbReference type="PANTHER" id="PTHR21043:SF0">
    <property type="entry name" value="MITOCHONDRIAL ASSEMBLY OF RIBOSOMAL LARGE SUBUNIT PROTEIN 1"/>
    <property type="match status" value="1"/>
</dbReference>
<evidence type="ECO:0000313" key="8">
    <source>
        <dbReference type="Proteomes" id="UP000032366"/>
    </source>
</evidence>
<evidence type="ECO:0000256" key="5">
    <source>
        <dbReference type="HAMAP-Rule" id="MF_01477"/>
    </source>
</evidence>
<dbReference type="GO" id="GO:0005737">
    <property type="term" value="C:cytoplasm"/>
    <property type="evidence" value="ECO:0007669"/>
    <property type="project" value="UniProtKB-SubCell"/>
</dbReference>
<dbReference type="GO" id="GO:0090071">
    <property type="term" value="P:negative regulation of ribosome biogenesis"/>
    <property type="evidence" value="ECO:0007669"/>
    <property type="project" value="UniProtKB-UniRule"/>
</dbReference>
<evidence type="ECO:0000256" key="4">
    <source>
        <dbReference type="ARBA" id="ARBA00022845"/>
    </source>
</evidence>
<evidence type="ECO:0000313" key="6">
    <source>
        <dbReference type="EMBL" id="KIX90169.1"/>
    </source>
</evidence>
<reference evidence="7 9" key="2">
    <citation type="submission" date="2018-06" db="EMBL/GenBank/DDBJ databases">
        <authorList>
            <consortium name="Pathogen Informatics"/>
            <person name="Doyle S."/>
        </authorList>
    </citation>
    <scope>NUCLEOTIDE SEQUENCE [LARGE SCALE GENOMIC DNA]</scope>
    <source>
        <strain evidence="7 9">NCTC13832</strain>
    </source>
</reference>
<protein>
    <recommendedName>
        <fullName evidence="5">Ribosomal silencing factor RsfS</fullName>
    </recommendedName>
</protein>